<proteinExistence type="predicted"/>
<evidence type="ECO:0000313" key="5">
    <source>
        <dbReference type="EMBL" id="MDT0447051.1"/>
    </source>
</evidence>
<dbReference type="GO" id="GO:0004519">
    <property type="term" value="F:endonuclease activity"/>
    <property type="evidence" value="ECO:0007669"/>
    <property type="project" value="UniProtKB-KW"/>
</dbReference>
<comment type="caution">
    <text evidence="5">The sequence shown here is derived from an EMBL/GenBank/DDBJ whole genome shotgun (WGS) entry which is preliminary data.</text>
</comment>
<feature type="chain" id="PRO_5046785682" evidence="4">
    <location>
        <begin position="24"/>
        <end position="274"/>
    </location>
</feature>
<keyword evidence="6" id="KW-1185">Reference proteome</keyword>
<feature type="signal peptide" evidence="4">
    <location>
        <begin position="1"/>
        <end position="23"/>
    </location>
</feature>
<evidence type="ECO:0000256" key="3">
    <source>
        <dbReference type="SAM" id="MobiDB-lite"/>
    </source>
</evidence>
<keyword evidence="1" id="KW-0540">Nuclease</keyword>
<keyword evidence="4" id="KW-0732">Signal</keyword>
<reference evidence="6" key="1">
    <citation type="submission" date="2023-07" db="EMBL/GenBank/DDBJ databases">
        <title>30 novel species of actinomycetes from the DSMZ collection.</title>
        <authorList>
            <person name="Nouioui I."/>
        </authorList>
    </citation>
    <scope>NUCLEOTIDE SEQUENCE [LARGE SCALE GENOMIC DNA]</scope>
    <source>
        <strain evidence="6">DSM 41886</strain>
    </source>
</reference>
<gene>
    <name evidence="5" type="ORF">RM779_31330</name>
</gene>
<keyword evidence="5" id="KW-0255">Endonuclease</keyword>
<dbReference type="InterPro" id="IPR007346">
    <property type="entry name" value="Endonuclease-I"/>
</dbReference>
<dbReference type="PANTHER" id="PTHR33607:SF2">
    <property type="entry name" value="ENDONUCLEASE-1"/>
    <property type="match status" value="1"/>
</dbReference>
<organism evidence="5 6">
    <name type="scientific">Streptomyces johnsoniae</name>
    <dbReference type="NCBI Taxonomy" id="3075532"/>
    <lineage>
        <taxon>Bacteria</taxon>
        <taxon>Bacillati</taxon>
        <taxon>Actinomycetota</taxon>
        <taxon>Actinomycetes</taxon>
        <taxon>Kitasatosporales</taxon>
        <taxon>Streptomycetaceae</taxon>
        <taxon>Streptomyces</taxon>
    </lineage>
</organism>
<name>A0ABU2SDJ9_9ACTN</name>
<dbReference type="Proteomes" id="UP001183615">
    <property type="component" value="Unassembled WGS sequence"/>
</dbReference>
<dbReference type="Pfam" id="PF04231">
    <property type="entry name" value="Endonuclease_1"/>
    <property type="match status" value="1"/>
</dbReference>
<accession>A0ABU2SDJ9</accession>
<keyword evidence="2" id="KW-0378">Hydrolase</keyword>
<dbReference type="SUPFAM" id="SSF54060">
    <property type="entry name" value="His-Me finger endonucleases"/>
    <property type="match status" value="1"/>
</dbReference>
<dbReference type="RefSeq" id="WP_311621179.1">
    <property type="nucleotide sequence ID" value="NZ_JAVREV010000025.1"/>
</dbReference>
<dbReference type="EMBL" id="JAVREV010000025">
    <property type="protein sequence ID" value="MDT0447051.1"/>
    <property type="molecule type" value="Genomic_DNA"/>
</dbReference>
<evidence type="ECO:0000256" key="4">
    <source>
        <dbReference type="SAM" id="SignalP"/>
    </source>
</evidence>
<evidence type="ECO:0000256" key="1">
    <source>
        <dbReference type="ARBA" id="ARBA00022722"/>
    </source>
</evidence>
<evidence type="ECO:0000256" key="2">
    <source>
        <dbReference type="ARBA" id="ARBA00022801"/>
    </source>
</evidence>
<evidence type="ECO:0000313" key="6">
    <source>
        <dbReference type="Proteomes" id="UP001183615"/>
    </source>
</evidence>
<dbReference type="InterPro" id="IPR044925">
    <property type="entry name" value="His-Me_finger_sf"/>
</dbReference>
<protein>
    <submittedName>
        <fullName evidence="5">Endonuclease</fullName>
    </submittedName>
</protein>
<sequence length="274" mass="29823">MRKTLLICLSTAALTLPPPLAAAADTAPADTAPAAHAPADHADTADHAYYADAEGKTGESLKTALHEIISTDVTRLSYSQVWDALMATDQDPSDPGSVVLLYTGESRGADQHGGNVGDWNREHVWPQSHGDFGTSAGPGTDVHHLRPTDVQVNSLRGNKDFDDGGSPVSRAPGNYTDGDSWEARNEDKGDIARMIFYMAVRYEGNDGFADLELDNDTSNGGTPYMGRLDTLLAWHAQDPPSAFEERRNELIFEDYQGNRNPFIDHPEWAEDIWG</sequence>
<feature type="region of interest" description="Disordered" evidence="3">
    <location>
        <begin position="109"/>
        <end position="182"/>
    </location>
</feature>
<dbReference type="PANTHER" id="PTHR33607">
    <property type="entry name" value="ENDONUCLEASE-1"/>
    <property type="match status" value="1"/>
</dbReference>